<keyword evidence="1" id="KW-0732">Signal</keyword>
<protein>
    <submittedName>
        <fullName evidence="2">DUF4893 domain-containing protein</fullName>
    </submittedName>
</protein>
<keyword evidence="3" id="KW-1185">Reference proteome</keyword>
<proteinExistence type="predicted"/>
<evidence type="ECO:0000313" key="3">
    <source>
        <dbReference type="Proteomes" id="UP000321249"/>
    </source>
</evidence>
<gene>
    <name evidence="2" type="ORF">FRZ32_08175</name>
</gene>
<feature type="signal peptide" evidence="1">
    <location>
        <begin position="1"/>
        <end position="23"/>
    </location>
</feature>
<evidence type="ECO:0000313" key="2">
    <source>
        <dbReference type="EMBL" id="TXC63637.1"/>
    </source>
</evidence>
<sequence>MSGTMSAAFLAALLLCAGQPPEAASSAPQLTPDVPCQPPSANWHRAITEDDAARLRQIRSAWVEALAQARGDHAAEVAAGGALLDPDSALLGPAPPPGEYDCRTIKLGTQATGGLTYVDYPRFRCRIAARSGGSLSFVRLNGSQRPIGRLFPDTTRRMVFLGTVQLGDEQRAYRYGADTDRDEVAVLERIGESRWRLVFPRPHFESRLDIIELVPRVN</sequence>
<reference evidence="2 3" key="1">
    <citation type="journal article" date="2015" name="J. Microbiol.">
        <title>Sphingosinicella ginsenosidimutans sp. nov., with ginsenoside converting activity.</title>
        <authorList>
            <person name="Kim J.K."/>
            <person name="Kang M.S."/>
            <person name="Park S.C."/>
            <person name="Kim K.M."/>
            <person name="Choi K."/>
            <person name="Yoon M.H."/>
            <person name="Im W.T."/>
        </authorList>
    </citation>
    <scope>NUCLEOTIDE SEQUENCE [LARGE SCALE GENOMIC DNA]</scope>
    <source>
        <strain evidence="2 3">BS-11</strain>
    </source>
</reference>
<evidence type="ECO:0000256" key="1">
    <source>
        <dbReference type="SAM" id="SignalP"/>
    </source>
</evidence>
<name>A0A5C6TTI2_9SPHN</name>
<dbReference type="RefSeq" id="WP_147043043.1">
    <property type="nucleotide sequence ID" value="NZ_VOQQ01000001.1"/>
</dbReference>
<dbReference type="OrthoDB" id="9153930at2"/>
<organism evidence="2 3">
    <name type="scientific">Allosphingosinicella ginsenosidimutans</name>
    <dbReference type="NCBI Taxonomy" id="1176539"/>
    <lineage>
        <taxon>Bacteria</taxon>
        <taxon>Pseudomonadati</taxon>
        <taxon>Pseudomonadota</taxon>
        <taxon>Alphaproteobacteria</taxon>
        <taxon>Sphingomonadales</taxon>
        <taxon>Sphingomonadaceae</taxon>
        <taxon>Allosphingosinicella</taxon>
    </lineage>
</organism>
<comment type="caution">
    <text evidence="2">The sequence shown here is derived from an EMBL/GenBank/DDBJ whole genome shotgun (WGS) entry which is preliminary data.</text>
</comment>
<accession>A0A5C6TTI2</accession>
<dbReference type="AlphaFoldDB" id="A0A5C6TTI2"/>
<feature type="chain" id="PRO_5023048357" evidence="1">
    <location>
        <begin position="24"/>
        <end position="218"/>
    </location>
</feature>
<dbReference type="EMBL" id="VOQQ01000001">
    <property type="protein sequence ID" value="TXC63637.1"/>
    <property type="molecule type" value="Genomic_DNA"/>
</dbReference>
<dbReference type="Pfam" id="PF16233">
    <property type="entry name" value="DUF4893"/>
    <property type="match status" value="1"/>
</dbReference>
<dbReference type="InterPro" id="IPR032609">
    <property type="entry name" value="DUF4893"/>
</dbReference>
<dbReference type="Proteomes" id="UP000321249">
    <property type="component" value="Unassembled WGS sequence"/>
</dbReference>